<sequence length="72" mass="8157">MKHESISTLSQGLLTHLRLSPSEAAVLVDDHRPKQRLLVFIYDKAAARRTKRVSEWHGLGVDFVEQAIEPHA</sequence>
<keyword evidence="2" id="KW-1185">Reference proteome</keyword>
<name>A0A558R5N3_9SPHN</name>
<comment type="caution">
    <text evidence="1">The sequence shown here is derived from an EMBL/GenBank/DDBJ whole genome shotgun (WGS) entry which is preliminary data.</text>
</comment>
<evidence type="ECO:0000313" key="1">
    <source>
        <dbReference type="EMBL" id="TVV74694.1"/>
    </source>
</evidence>
<dbReference type="Proteomes" id="UP000318681">
    <property type="component" value="Unassembled WGS sequence"/>
</dbReference>
<proteinExistence type="predicted"/>
<dbReference type="EMBL" id="VNIM01000029">
    <property type="protein sequence ID" value="TVV74694.1"/>
    <property type="molecule type" value="Genomic_DNA"/>
</dbReference>
<organism evidence="1 2">
    <name type="scientific">Alterirhizorhabdus solaris</name>
    <dbReference type="NCBI Taxonomy" id="2529389"/>
    <lineage>
        <taxon>Bacteria</taxon>
        <taxon>Pseudomonadati</taxon>
        <taxon>Pseudomonadota</taxon>
        <taxon>Alphaproteobacteria</taxon>
        <taxon>Sphingomonadales</taxon>
        <taxon>Rhizorhabdaceae</taxon>
        <taxon>Alterirhizorhabdus</taxon>
    </lineage>
</organism>
<accession>A0A558R5N3</accession>
<protein>
    <submittedName>
        <fullName evidence="1">Uncharacterized protein</fullName>
    </submittedName>
</protein>
<dbReference type="AlphaFoldDB" id="A0A558R5N3"/>
<evidence type="ECO:0000313" key="2">
    <source>
        <dbReference type="Proteomes" id="UP000318681"/>
    </source>
</evidence>
<gene>
    <name evidence="1" type="ORF">FOY91_09005</name>
</gene>
<reference evidence="1 2" key="1">
    <citation type="submission" date="2019-07" db="EMBL/GenBank/DDBJ databases">
        <title>Sphingomonas solaris sp. nov., isolated from a solar panel from Boston, Massachusetts.</title>
        <authorList>
            <person name="Tanner K."/>
            <person name="Pascual J."/>
            <person name="Mancuso C."/>
            <person name="Pereto J."/>
            <person name="Khalil A."/>
            <person name="Vilanova C."/>
        </authorList>
    </citation>
    <scope>NUCLEOTIDE SEQUENCE [LARGE SCALE GENOMIC DNA]</scope>
    <source>
        <strain evidence="1 2">R4DWN</strain>
    </source>
</reference>
<dbReference type="RefSeq" id="WP_145150285.1">
    <property type="nucleotide sequence ID" value="NZ_VNIM01000029.1"/>
</dbReference>